<keyword evidence="2" id="KW-1185">Reference proteome</keyword>
<comment type="caution">
    <text evidence="1">The sequence shown here is derived from an EMBL/GenBank/DDBJ whole genome shotgun (WGS) entry which is preliminary data.</text>
</comment>
<gene>
    <name evidence="1" type="ORF">AFUS01_LOCUS12516</name>
</gene>
<evidence type="ECO:0000313" key="1">
    <source>
        <dbReference type="EMBL" id="CAG7723428.1"/>
    </source>
</evidence>
<evidence type="ECO:0000313" key="2">
    <source>
        <dbReference type="Proteomes" id="UP000708208"/>
    </source>
</evidence>
<accession>A0A8J2JTD4</accession>
<reference evidence="1" key="1">
    <citation type="submission" date="2021-06" db="EMBL/GenBank/DDBJ databases">
        <authorList>
            <person name="Hodson N. C."/>
            <person name="Mongue J. A."/>
            <person name="Jaron S. K."/>
        </authorList>
    </citation>
    <scope>NUCLEOTIDE SEQUENCE</scope>
</reference>
<dbReference type="Proteomes" id="UP000708208">
    <property type="component" value="Unassembled WGS sequence"/>
</dbReference>
<proteinExistence type="predicted"/>
<protein>
    <submittedName>
        <fullName evidence="1">Uncharacterized protein</fullName>
    </submittedName>
</protein>
<dbReference type="EMBL" id="CAJVCH010098986">
    <property type="protein sequence ID" value="CAG7723428.1"/>
    <property type="molecule type" value="Genomic_DNA"/>
</dbReference>
<name>A0A8J2JTD4_9HEXA</name>
<dbReference type="AlphaFoldDB" id="A0A8J2JTD4"/>
<organism evidence="1 2">
    <name type="scientific">Allacma fusca</name>
    <dbReference type="NCBI Taxonomy" id="39272"/>
    <lineage>
        <taxon>Eukaryota</taxon>
        <taxon>Metazoa</taxon>
        <taxon>Ecdysozoa</taxon>
        <taxon>Arthropoda</taxon>
        <taxon>Hexapoda</taxon>
        <taxon>Collembola</taxon>
        <taxon>Symphypleona</taxon>
        <taxon>Sminthuridae</taxon>
        <taxon>Allacma</taxon>
    </lineage>
</organism>
<sequence length="71" mass="8071">MEIHHVINSINYDFRCVSRESRRIGNPLYGIMLSSVSVFQYTYGDSGLQRPTPLFLPDDRVSLLVPADVLT</sequence>